<organism evidence="1 2">
    <name type="scientific">Paramuricea clavata</name>
    <name type="common">Red gorgonian</name>
    <name type="synonym">Violescent sea-whip</name>
    <dbReference type="NCBI Taxonomy" id="317549"/>
    <lineage>
        <taxon>Eukaryota</taxon>
        <taxon>Metazoa</taxon>
        <taxon>Cnidaria</taxon>
        <taxon>Anthozoa</taxon>
        <taxon>Octocorallia</taxon>
        <taxon>Malacalcyonacea</taxon>
        <taxon>Plexauridae</taxon>
        <taxon>Paramuricea</taxon>
    </lineage>
</organism>
<keyword evidence="2" id="KW-1185">Reference proteome</keyword>
<evidence type="ECO:0000313" key="2">
    <source>
        <dbReference type="Proteomes" id="UP001152795"/>
    </source>
</evidence>
<comment type="caution">
    <text evidence="1">The sequence shown here is derived from an EMBL/GenBank/DDBJ whole genome shotgun (WGS) entry which is preliminary data.</text>
</comment>
<reference evidence="1" key="1">
    <citation type="submission" date="2020-04" db="EMBL/GenBank/DDBJ databases">
        <authorList>
            <person name="Alioto T."/>
            <person name="Alioto T."/>
            <person name="Gomez Garrido J."/>
        </authorList>
    </citation>
    <scope>NUCLEOTIDE SEQUENCE</scope>
    <source>
        <strain evidence="1">A484AB</strain>
    </source>
</reference>
<evidence type="ECO:0000313" key="1">
    <source>
        <dbReference type="EMBL" id="CAB4016067.1"/>
    </source>
</evidence>
<protein>
    <submittedName>
        <fullName evidence="1">Uncharacterized protein</fullName>
    </submittedName>
</protein>
<proteinExistence type="predicted"/>
<dbReference type="EMBL" id="CACRXK020008958">
    <property type="protein sequence ID" value="CAB4016067.1"/>
    <property type="molecule type" value="Genomic_DNA"/>
</dbReference>
<dbReference type="AlphaFoldDB" id="A0A7D9IVY6"/>
<sequence>MSVFLDQTVFDVNAGKTVPLRKWESAASAVSLTLDLRLLADEFSQELTVGNIHMTTRMKVNSHSLHANDKQVCDDTSHSQQEASATTNAQDIREVHITTVERVSFPYVIPNFPVLTVDLIKVKFVWNGKECQGLINAKEHSNARPVLWQLDSYKPFHKPVEHQPTQPRPSGRDDEETVHCLPFKVIGTCYSSSRQKALERAYDFLHVYNRPVFAKISGRAR</sequence>
<gene>
    <name evidence="1" type="ORF">PACLA_8A086472</name>
</gene>
<accession>A0A7D9IVY6</accession>
<name>A0A7D9IVY6_PARCT</name>
<dbReference type="Proteomes" id="UP001152795">
    <property type="component" value="Unassembled WGS sequence"/>
</dbReference>